<dbReference type="GO" id="GO:0008408">
    <property type="term" value="F:3'-5' exonuclease activity"/>
    <property type="evidence" value="ECO:0007669"/>
    <property type="project" value="InterPro"/>
</dbReference>
<keyword evidence="6" id="KW-0239">DNA-directed DNA polymerase</keyword>
<comment type="caution">
    <text evidence="12">The sequence shown here is derived from an EMBL/GenBank/DDBJ whole genome shotgun (WGS) entry which is preliminary data.</text>
</comment>
<dbReference type="CDD" id="cd04485">
    <property type="entry name" value="DnaE_OBF"/>
    <property type="match status" value="1"/>
</dbReference>
<feature type="non-terminal residue" evidence="12">
    <location>
        <position position="1"/>
    </location>
</feature>
<dbReference type="InterPro" id="IPR041931">
    <property type="entry name" value="DNA_pol3_alpha_thumb_dom"/>
</dbReference>
<dbReference type="PANTHER" id="PTHR32294:SF0">
    <property type="entry name" value="DNA POLYMERASE III SUBUNIT ALPHA"/>
    <property type="match status" value="1"/>
</dbReference>
<evidence type="ECO:0000259" key="10">
    <source>
        <dbReference type="Pfam" id="PF14579"/>
    </source>
</evidence>
<comment type="subcellular location">
    <subcellularLocation>
        <location evidence="1">Cytoplasm</location>
    </subcellularLocation>
</comment>
<dbReference type="InterPro" id="IPR040982">
    <property type="entry name" value="DNA_pol3_finger"/>
</dbReference>
<evidence type="ECO:0000259" key="11">
    <source>
        <dbReference type="Pfam" id="PF17657"/>
    </source>
</evidence>
<dbReference type="Pfam" id="PF07733">
    <property type="entry name" value="DNA_pol3_alpha"/>
    <property type="match status" value="1"/>
</dbReference>
<dbReference type="GO" id="GO:0003887">
    <property type="term" value="F:DNA-directed DNA polymerase activity"/>
    <property type="evidence" value="ECO:0007669"/>
    <property type="project" value="UniProtKB-KW"/>
</dbReference>
<accession>A0A7V5PNK9</accession>
<dbReference type="InterPro" id="IPR004365">
    <property type="entry name" value="NA-bd_OB_tRNA"/>
</dbReference>
<evidence type="ECO:0000256" key="5">
    <source>
        <dbReference type="ARBA" id="ARBA00022705"/>
    </source>
</evidence>
<dbReference type="Pfam" id="PF17657">
    <property type="entry name" value="DNA_pol3_finger"/>
    <property type="match status" value="1"/>
</dbReference>
<reference evidence="12" key="1">
    <citation type="journal article" date="2020" name="mSystems">
        <title>Genome- and Community-Level Interaction Insights into Carbon Utilization and Element Cycling Functions of Hydrothermarchaeota in Hydrothermal Sediment.</title>
        <authorList>
            <person name="Zhou Z."/>
            <person name="Liu Y."/>
            <person name="Xu W."/>
            <person name="Pan J."/>
            <person name="Luo Z.H."/>
            <person name="Li M."/>
        </authorList>
    </citation>
    <scope>NUCLEOTIDE SEQUENCE [LARGE SCALE GENOMIC DNA]</scope>
    <source>
        <strain evidence="12">HyVt-527</strain>
    </source>
</reference>
<feature type="domain" description="DNA polymerase III alpha subunit finger" evidence="11">
    <location>
        <begin position="197"/>
        <end position="360"/>
    </location>
</feature>
<keyword evidence="5" id="KW-0235">DNA replication</keyword>
<dbReference type="GO" id="GO:0003676">
    <property type="term" value="F:nucleic acid binding"/>
    <property type="evidence" value="ECO:0007669"/>
    <property type="project" value="InterPro"/>
</dbReference>
<name>A0A7V5PNK9_CALAY</name>
<feature type="non-terminal residue" evidence="12">
    <location>
        <position position="754"/>
    </location>
</feature>
<organism evidence="12">
    <name type="scientific">Caldithrix abyssi</name>
    <dbReference type="NCBI Taxonomy" id="187145"/>
    <lineage>
        <taxon>Bacteria</taxon>
        <taxon>Pseudomonadati</taxon>
        <taxon>Calditrichota</taxon>
        <taxon>Calditrichia</taxon>
        <taxon>Calditrichales</taxon>
        <taxon>Calditrichaceae</taxon>
        <taxon>Caldithrix</taxon>
    </lineage>
</organism>
<evidence type="ECO:0000313" key="12">
    <source>
        <dbReference type="EMBL" id="HHJ51890.1"/>
    </source>
</evidence>
<feature type="domain" description="OB" evidence="8">
    <location>
        <begin position="627"/>
        <end position="702"/>
    </location>
</feature>
<proteinExistence type="predicted"/>
<protein>
    <recommendedName>
        <fullName evidence="2">DNA-directed DNA polymerase</fullName>
        <ecNumber evidence="2">2.7.7.7</ecNumber>
    </recommendedName>
</protein>
<keyword evidence="3 12" id="KW-0808">Transferase</keyword>
<evidence type="ECO:0000256" key="2">
    <source>
        <dbReference type="ARBA" id="ARBA00012417"/>
    </source>
</evidence>
<feature type="domain" description="Bacterial DNA polymerase III alpha subunit NTPase" evidence="9">
    <location>
        <begin position="1"/>
        <end position="194"/>
    </location>
</feature>
<dbReference type="Gene3D" id="1.10.10.1600">
    <property type="entry name" value="Bacterial DNA polymerase III alpha subunit, thumb domain"/>
    <property type="match status" value="1"/>
</dbReference>
<feature type="domain" description="DNA polymerase helix-hairpin-helix motif" evidence="10">
    <location>
        <begin position="433"/>
        <end position="523"/>
    </location>
</feature>
<evidence type="ECO:0000259" key="9">
    <source>
        <dbReference type="Pfam" id="PF07733"/>
    </source>
</evidence>
<dbReference type="EMBL" id="DROD01000125">
    <property type="protein sequence ID" value="HHJ51890.1"/>
    <property type="molecule type" value="Genomic_DNA"/>
</dbReference>
<evidence type="ECO:0000256" key="6">
    <source>
        <dbReference type="ARBA" id="ARBA00022932"/>
    </source>
</evidence>
<dbReference type="EC" id="2.7.7.7" evidence="2"/>
<dbReference type="Gene3D" id="1.10.150.870">
    <property type="match status" value="1"/>
</dbReference>
<evidence type="ECO:0000256" key="4">
    <source>
        <dbReference type="ARBA" id="ARBA00022695"/>
    </source>
</evidence>
<gene>
    <name evidence="12" type="primary">dnaE</name>
    <name evidence="12" type="ORF">ENJ89_01735</name>
</gene>
<dbReference type="AlphaFoldDB" id="A0A7V5PNK9"/>
<evidence type="ECO:0000256" key="3">
    <source>
        <dbReference type="ARBA" id="ARBA00022679"/>
    </source>
</evidence>
<evidence type="ECO:0000256" key="1">
    <source>
        <dbReference type="ARBA" id="ARBA00004496"/>
    </source>
</evidence>
<keyword evidence="4 12" id="KW-0548">Nucleotidyltransferase</keyword>
<dbReference type="Pfam" id="PF14579">
    <property type="entry name" value="HHH_6"/>
    <property type="match status" value="1"/>
</dbReference>
<comment type="catalytic activity">
    <reaction evidence="7">
        <text>DNA(n) + a 2'-deoxyribonucleoside 5'-triphosphate = DNA(n+1) + diphosphate</text>
        <dbReference type="Rhea" id="RHEA:22508"/>
        <dbReference type="Rhea" id="RHEA-COMP:17339"/>
        <dbReference type="Rhea" id="RHEA-COMP:17340"/>
        <dbReference type="ChEBI" id="CHEBI:33019"/>
        <dbReference type="ChEBI" id="CHEBI:61560"/>
        <dbReference type="ChEBI" id="CHEBI:173112"/>
        <dbReference type="EC" id="2.7.7.7"/>
    </reaction>
</comment>
<evidence type="ECO:0000256" key="7">
    <source>
        <dbReference type="ARBA" id="ARBA00049244"/>
    </source>
</evidence>
<dbReference type="InterPro" id="IPR004805">
    <property type="entry name" value="DnaE2/DnaE/PolC"/>
</dbReference>
<sequence length="754" mass="85730">GSIVAYNLGITQVDPLRYDLLFERFLNPERISMPDIDIDFCQERRDEVIEYVREKYGKKNVAQIITFGTMASRGVIRDVARVLKIPISKADMIAKMIPSKGAKPLPLAKALKEVPELKEMAESDDPALKELFKYSRTLEGIARHASVHAAGIIITPDDITNYVPLYKNSEGEITTQWTMSWSEAIGLLKMDFLGLRNLTVIQKAEDMISRRLGKPFRVSEMPLDDEKTFKLFGDGMTVGVFQFESSGMQEYLKKLKPSRIEDLIAMNALYRPGPMHMIDDFIDRKFGRKKIKYPHPKLEPILKETYGIIVYQEQVMRIASELAGFSMAQADYMRKAMGKKIISVMSKQKKEFIAGCMKNGIDDKTANEIADLIEKFAQYGFNKSHSVAYAIIAYQTAYLKAHFPAEFMAANLTTELNDSKRVMILMDECKKMGLNIKAPDVNHSEANFVPLDENTIAFGMAAIKNVGASAIQSIVQAREKYGKFKTIYDLLLHADLRLVNKKVLESLIQAGALDSLEGNRAQLFASVEIAIQFAQNQQSREQRFKNQRSIFELDSSGAEEKLVSYPPLPDIPDWSLMEKLKKERELLGYYISGHPLERYKTIIDYFTTPVDHLLDEGKTQPPSGVMSIAGQIVNLRKLIDSKGQQMAFVKIEDFYRHYEVVVFGSVFPKFEPFLKEDEIVFIQGKLNSSLDDNVIKIKGDYIWPIEKVPEELTESLMITILKDNFTEEQLYRLKMVLKSSPGKARVYFNVNLNG</sequence>
<dbReference type="GO" id="GO:0006260">
    <property type="term" value="P:DNA replication"/>
    <property type="evidence" value="ECO:0007669"/>
    <property type="project" value="UniProtKB-KW"/>
</dbReference>
<dbReference type="Proteomes" id="UP000886124">
    <property type="component" value="Unassembled WGS sequence"/>
</dbReference>
<dbReference type="PANTHER" id="PTHR32294">
    <property type="entry name" value="DNA POLYMERASE III SUBUNIT ALPHA"/>
    <property type="match status" value="1"/>
</dbReference>
<evidence type="ECO:0000259" key="8">
    <source>
        <dbReference type="Pfam" id="PF01336"/>
    </source>
</evidence>
<dbReference type="GO" id="GO:0005737">
    <property type="term" value="C:cytoplasm"/>
    <property type="evidence" value="ECO:0007669"/>
    <property type="project" value="UniProtKB-SubCell"/>
</dbReference>
<dbReference type="Pfam" id="PF01336">
    <property type="entry name" value="tRNA_anti-codon"/>
    <property type="match status" value="1"/>
</dbReference>
<dbReference type="NCBIfam" id="TIGR00594">
    <property type="entry name" value="polc"/>
    <property type="match status" value="1"/>
</dbReference>
<dbReference type="InterPro" id="IPR011708">
    <property type="entry name" value="DNA_pol3_alpha_NTPase_dom"/>
</dbReference>
<dbReference type="InterPro" id="IPR029460">
    <property type="entry name" value="DNAPol_HHH"/>
</dbReference>